<reference evidence="1 2" key="1">
    <citation type="submission" date="2019-07" db="EMBL/GenBank/DDBJ databases">
        <title>Draft genome for Aliikangiella sp. M105.</title>
        <authorList>
            <person name="Wang G."/>
        </authorList>
    </citation>
    <scope>NUCLEOTIDE SEQUENCE [LARGE SCALE GENOMIC DNA]</scope>
    <source>
        <strain evidence="1 2">M105</strain>
    </source>
</reference>
<comment type="caution">
    <text evidence="1">The sequence shown here is derived from an EMBL/GenBank/DDBJ whole genome shotgun (WGS) entry which is preliminary data.</text>
</comment>
<dbReference type="CDD" id="cd14739">
    <property type="entry name" value="PAAR_3"/>
    <property type="match status" value="1"/>
</dbReference>
<dbReference type="InterPro" id="IPR008727">
    <property type="entry name" value="PAAR_motif"/>
</dbReference>
<dbReference type="RefSeq" id="WP_142894158.1">
    <property type="nucleotide sequence ID" value="NZ_ML660164.1"/>
</dbReference>
<protein>
    <submittedName>
        <fullName evidence="1">PaaR repeat-containing protein</fullName>
    </submittedName>
</protein>
<evidence type="ECO:0000313" key="2">
    <source>
        <dbReference type="Proteomes" id="UP000315439"/>
    </source>
</evidence>
<sequence length="91" mass="8842">MPPAARVGDVSNHGGTIVGPGEATVLIGNMPASVIGDMHVCPIPPPPHIPSSPFPMGSATVLIGGKPAVRVGDVCICGASAAVGEPTVIIG</sequence>
<keyword evidence="2" id="KW-1185">Reference proteome</keyword>
<dbReference type="Pfam" id="PF05488">
    <property type="entry name" value="PAAR_motif"/>
    <property type="match status" value="1"/>
</dbReference>
<dbReference type="Gene3D" id="2.60.200.60">
    <property type="match status" value="1"/>
</dbReference>
<organism evidence="1 2">
    <name type="scientific">Aliikangiella coralliicola</name>
    <dbReference type="NCBI Taxonomy" id="2592383"/>
    <lineage>
        <taxon>Bacteria</taxon>
        <taxon>Pseudomonadati</taxon>
        <taxon>Pseudomonadota</taxon>
        <taxon>Gammaproteobacteria</taxon>
        <taxon>Oceanospirillales</taxon>
        <taxon>Pleioneaceae</taxon>
        <taxon>Aliikangiella</taxon>
    </lineage>
</organism>
<dbReference type="AlphaFoldDB" id="A0A545UDC4"/>
<dbReference type="OrthoDB" id="9807902at2"/>
<accession>A0A545UDC4</accession>
<name>A0A545UDC4_9GAMM</name>
<proteinExistence type="predicted"/>
<dbReference type="Proteomes" id="UP000315439">
    <property type="component" value="Unassembled WGS sequence"/>
</dbReference>
<dbReference type="EMBL" id="VIKS01000008">
    <property type="protein sequence ID" value="TQV87433.1"/>
    <property type="molecule type" value="Genomic_DNA"/>
</dbReference>
<evidence type="ECO:0000313" key="1">
    <source>
        <dbReference type="EMBL" id="TQV87433.1"/>
    </source>
</evidence>
<gene>
    <name evidence="1" type="ORF">FLL46_13395</name>
</gene>